<feature type="domain" description="Peptidase M50" evidence="13">
    <location>
        <begin position="101"/>
        <end position="157"/>
    </location>
</feature>
<feature type="transmembrane region" description="Helical" evidence="12">
    <location>
        <begin position="174"/>
        <end position="189"/>
    </location>
</feature>
<evidence type="ECO:0000256" key="2">
    <source>
        <dbReference type="ARBA" id="ARBA00004141"/>
    </source>
</evidence>
<dbReference type="Pfam" id="PF02163">
    <property type="entry name" value="Peptidase_M50"/>
    <property type="match status" value="2"/>
</dbReference>
<dbReference type="PANTHER" id="PTHR39188">
    <property type="entry name" value="MEMBRANE-ASSOCIATED ZINC METALLOPROTEASE M50B"/>
    <property type="match status" value="1"/>
</dbReference>
<keyword evidence="5 12" id="KW-0812">Transmembrane</keyword>
<dbReference type="PANTHER" id="PTHR39188:SF3">
    <property type="entry name" value="STAGE IV SPORULATION PROTEIN FB"/>
    <property type="match status" value="1"/>
</dbReference>
<feature type="domain" description="Peptidase M50" evidence="13">
    <location>
        <begin position="28"/>
        <end position="96"/>
    </location>
</feature>
<evidence type="ECO:0000313" key="14">
    <source>
        <dbReference type="EMBL" id="MBV7273066.1"/>
    </source>
</evidence>
<keyword evidence="8" id="KW-0862">Zinc</keyword>
<organism evidence="14 15">
    <name type="scientific">Clostridium thailandense</name>
    <dbReference type="NCBI Taxonomy" id="2794346"/>
    <lineage>
        <taxon>Bacteria</taxon>
        <taxon>Bacillati</taxon>
        <taxon>Bacillota</taxon>
        <taxon>Clostridia</taxon>
        <taxon>Eubacteriales</taxon>
        <taxon>Clostridiaceae</taxon>
        <taxon>Clostridium</taxon>
    </lineage>
</organism>
<name>A0A949WQQ9_9CLOT</name>
<evidence type="ECO:0000256" key="5">
    <source>
        <dbReference type="ARBA" id="ARBA00022692"/>
    </source>
</evidence>
<evidence type="ECO:0000256" key="7">
    <source>
        <dbReference type="ARBA" id="ARBA00022801"/>
    </source>
</evidence>
<gene>
    <name evidence="14" type="ORF">I6U48_09095</name>
</gene>
<dbReference type="CDD" id="cd06161">
    <property type="entry name" value="S2P-M50_SpoIVFB"/>
    <property type="match status" value="1"/>
</dbReference>
<proteinExistence type="inferred from homology"/>
<keyword evidence="11 12" id="KW-0472">Membrane</keyword>
<feature type="transmembrane region" description="Helical" evidence="12">
    <location>
        <begin position="102"/>
        <end position="126"/>
    </location>
</feature>
<dbReference type="GO" id="GO:0008237">
    <property type="term" value="F:metallopeptidase activity"/>
    <property type="evidence" value="ECO:0007669"/>
    <property type="project" value="UniProtKB-KW"/>
</dbReference>
<comment type="similarity">
    <text evidence="3">Belongs to the peptidase M50B family.</text>
</comment>
<keyword evidence="6" id="KW-0479">Metal-binding</keyword>
<dbReference type="GO" id="GO:0046872">
    <property type="term" value="F:metal ion binding"/>
    <property type="evidence" value="ECO:0007669"/>
    <property type="project" value="UniProtKB-KW"/>
</dbReference>
<keyword evidence="15" id="KW-1185">Reference proteome</keyword>
<evidence type="ECO:0000256" key="8">
    <source>
        <dbReference type="ARBA" id="ARBA00022833"/>
    </source>
</evidence>
<protein>
    <submittedName>
        <fullName evidence="14">M50 family metallopeptidase</fullName>
    </submittedName>
</protein>
<comment type="cofactor">
    <cofactor evidence="1">
        <name>Zn(2+)</name>
        <dbReference type="ChEBI" id="CHEBI:29105"/>
    </cofactor>
</comment>
<feature type="transmembrane region" description="Helical" evidence="12">
    <location>
        <begin position="7"/>
        <end position="32"/>
    </location>
</feature>
<keyword evidence="7" id="KW-0378">Hydrolase</keyword>
<keyword evidence="9 12" id="KW-1133">Transmembrane helix</keyword>
<accession>A0A949WQQ9</accession>
<evidence type="ECO:0000256" key="9">
    <source>
        <dbReference type="ARBA" id="ARBA00022989"/>
    </source>
</evidence>
<evidence type="ECO:0000256" key="6">
    <source>
        <dbReference type="ARBA" id="ARBA00022723"/>
    </source>
</evidence>
<comment type="caution">
    <text evidence="14">The sequence shown here is derived from an EMBL/GenBank/DDBJ whole genome shotgun (WGS) entry which is preliminary data.</text>
</comment>
<dbReference type="EMBL" id="JAEEGC010000037">
    <property type="protein sequence ID" value="MBV7273066.1"/>
    <property type="molecule type" value="Genomic_DNA"/>
</dbReference>
<dbReference type="RefSeq" id="WP_218320095.1">
    <property type="nucleotide sequence ID" value="NZ_JAEEGC010000037.1"/>
</dbReference>
<keyword evidence="10" id="KW-0482">Metalloprotease</keyword>
<feature type="transmembrane region" description="Helical" evidence="12">
    <location>
        <begin position="44"/>
        <end position="63"/>
    </location>
</feature>
<evidence type="ECO:0000313" key="15">
    <source>
        <dbReference type="Proteomes" id="UP000694308"/>
    </source>
</evidence>
<comment type="subcellular location">
    <subcellularLocation>
        <location evidence="2">Membrane</location>
        <topology evidence="2">Multi-pass membrane protein</topology>
    </subcellularLocation>
</comment>
<evidence type="ECO:0000256" key="4">
    <source>
        <dbReference type="ARBA" id="ARBA00022670"/>
    </source>
</evidence>
<evidence type="ECO:0000256" key="3">
    <source>
        <dbReference type="ARBA" id="ARBA00007931"/>
    </source>
</evidence>
<evidence type="ECO:0000256" key="11">
    <source>
        <dbReference type="ARBA" id="ARBA00023136"/>
    </source>
</evidence>
<evidence type="ECO:0000259" key="13">
    <source>
        <dbReference type="Pfam" id="PF02163"/>
    </source>
</evidence>
<feature type="transmembrane region" description="Helical" evidence="12">
    <location>
        <begin position="147"/>
        <end position="168"/>
    </location>
</feature>
<evidence type="ECO:0000256" key="1">
    <source>
        <dbReference type="ARBA" id="ARBA00001947"/>
    </source>
</evidence>
<dbReference type="GO" id="GO:0006508">
    <property type="term" value="P:proteolysis"/>
    <property type="evidence" value="ECO:0007669"/>
    <property type="project" value="UniProtKB-KW"/>
</dbReference>
<feature type="transmembrane region" description="Helical" evidence="12">
    <location>
        <begin position="75"/>
        <end position="96"/>
    </location>
</feature>
<dbReference type="Proteomes" id="UP000694308">
    <property type="component" value="Unassembled WGS sequence"/>
</dbReference>
<dbReference type="InterPro" id="IPR008915">
    <property type="entry name" value="Peptidase_M50"/>
</dbReference>
<evidence type="ECO:0000256" key="12">
    <source>
        <dbReference type="SAM" id="Phobius"/>
    </source>
</evidence>
<dbReference type="AlphaFoldDB" id="A0A949WQQ9"/>
<keyword evidence="4" id="KW-0645">Protease</keyword>
<dbReference type="GO" id="GO:0016020">
    <property type="term" value="C:membrane"/>
    <property type="evidence" value="ECO:0007669"/>
    <property type="project" value="UniProtKB-SubCell"/>
</dbReference>
<reference evidence="14" key="1">
    <citation type="submission" date="2020-12" db="EMBL/GenBank/DDBJ databases">
        <title>Clostridium thailandense sp. nov., a novel acetogenic bacterium isolated from peat land soil in Thailand.</title>
        <authorList>
            <person name="Chaikitkaew S."/>
            <person name="Birkeland N.K."/>
        </authorList>
    </citation>
    <scope>NUCLEOTIDE SEQUENCE</scope>
    <source>
        <strain evidence="14">PL3</strain>
    </source>
</reference>
<evidence type="ECO:0000256" key="10">
    <source>
        <dbReference type="ARBA" id="ARBA00023049"/>
    </source>
</evidence>
<sequence>MIKVNRYFIPYIIFLIVIGYKGQLIYSFFIVLIHEVVHYLFARYYKFSGFDIELIIVGAVIKLKDLDEASPKEDLIISAAGPMANLILSVLFFVLYKKFPYWEFLMLFEGNLAIGVFNLIPAFPLDGGRILRDILNFKFMYKNSNRIMINVSIFIGLTFMFCYTILFFKGINNFNIGVIGIFIIISSLKERERVAYIIMGDIIKKKYKFMSRGYIENKNISIYYKKDLLSAMALFDKNKYNVFTVLDVEMRVMDIIYEGEIINALKVHGNITIEEFMKIENDET</sequence>